<dbReference type="AlphaFoldDB" id="A0A7K6B3X4"/>
<dbReference type="InterPro" id="IPR036872">
    <property type="entry name" value="CH_dom_sf"/>
</dbReference>
<organism evidence="7 8">
    <name type="scientific">Upupa epops</name>
    <name type="common">Eurasian hoopoe</name>
    <dbReference type="NCBI Taxonomy" id="57439"/>
    <lineage>
        <taxon>Eukaryota</taxon>
        <taxon>Metazoa</taxon>
        <taxon>Chordata</taxon>
        <taxon>Craniata</taxon>
        <taxon>Vertebrata</taxon>
        <taxon>Euteleostomi</taxon>
        <taxon>Archelosauria</taxon>
        <taxon>Archosauria</taxon>
        <taxon>Dinosauria</taxon>
        <taxon>Saurischia</taxon>
        <taxon>Theropoda</taxon>
        <taxon>Coelurosauria</taxon>
        <taxon>Aves</taxon>
        <taxon>Neognathae</taxon>
        <taxon>Neoaves</taxon>
        <taxon>Telluraves</taxon>
        <taxon>Coraciimorphae</taxon>
        <taxon>Bucerotiformes</taxon>
        <taxon>Upupidae</taxon>
        <taxon>Upupa</taxon>
    </lineage>
</organism>
<dbReference type="OrthoDB" id="21607at2759"/>
<feature type="non-terminal residue" evidence="7">
    <location>
        <position position="445"/>
    </location>
</feature>
<evidence type="ECO:0000256" key="5">
    <source>
        <dbReference type="SAM" id="MobiDB-lite"/>
    </source>
</evidence>
<evidence type="ECO:0000259" key="6">
    <source>
        <dbReference type="PROSITE" id="PS50021"/>
    </source>
</evidence>
<proteinExistence type="inferred from homology"/>
<name>A0A7K6B3X4_UPUEP</name>
<feature type="region of interest" description="Disordered" evidence="5">
    <location>
        <begin position="206"/>
        <end position="258"/>
    </location>
</feature>
<gene>
    <name evidence="7" type="primary">Smtnl2</name>
    <name evidence="7" type="ORF">UPUEPO_R13732</name>
</gene>
<evidence type="ECO:0000256" key="2">
    <source>
        <dbReference type="ARBA" id="ARBA00023054"/>
    </source>
</evidence>
<feature type="compositionally biased region" description="Polar residues" evidence="5">
    <location>
        <begin position="206"/>
        <end position="216"/>
    </location>
</feature>
<dbReference type="PANTHER" id="PTHR23167:SF37">
    <property type="entry name" value="SMOOTHELIN-LIKE PROTEIN 2"/>
    <property type="match status" value="1"/>
</dbReference>
<dbReference type="FunFam" id="1.10.418.10:FF:000009">
    <property type="entry name" value="smoothelin isoform X2"/>
    <property type="match status" value="1"/>
</dbReference>
<dbReference type="InterPro" id="IPR001715">
    <property type="entry name" value="CH_dom"/>
</dbReference>
<feature type="coiled-coil region" evidence="4">
    <location>
        <begin position="63"/>
        <end position="90"/>
    </location>
</feature>
<protein>
    <submittedName>
        <fullName evidence="7">SMTL2 protein</fullName>
    </submittedName>
</protein>
<feature type="region of interest" description="Disordered" evidence="5">
    <location>
        <begin position="101"/>
        <end position="133"/>
    </location>
</feature>
<comment type="caution">
    <text evidence="7">The sequence shown here is derived from an EMBL/GenBank/DDBJ whole genome shotgun (WGS) entry which is preliminary data.</text>
</comment>
<feature type="compositionally biased region" description="Low complexity" evidence="5">
    <location>
        <begin position="101"/>
        <end position="113"/>
    </location>
</feature>
<dbReference type="Proteomes" id="UP000544127">
    <property type="component" value="Unassembled WGS sequence"/>
</dbReference>
<reference evidence="7 8" key="1">
    <citation type="submission" date="2019-09" db="EMBL/GenBank/DDBJ databases">
        <title>Bird 10,000 Genomes (B10K) Project - Family phase.</title>
        <authorList>
            <person name="Zhang G."/>
        </authorList>
    </citation>
    <scope>NUCLEOTIDE SEQUENCE [LARGE SCALE GENOMIC DNA]</scope>
    <source>
        <strain evidence="7">B10K-DU-012-37</strain>
    </source>
</reference>
<comment type="similarity">
    <text evidence="3">Belongs to the smoothelin family.</text>
</comment>
<evidence type="ECO:0000256" key="3">
    <source>
        <dbReference type="ARBA" id="ARBA00061655"/>
    </source>
</evidence>
<evidence type="ECO:0000313" key="8">
    <source>
        <dbReference type="Proteomes" id="UP000544127"/>
    </source>
</evidence>
<dbReference type="Gene3D" id="1.10.418.10">
    <property type="entry name" value="Calponin-like domain"/>
    <property type="match status" value="1"/>
</dbReference>
<dbReference type="SMART" id="SM00033">
    <property type="entry name" value="CH"/>
    <property type="match status" value="1"/>
</dbReference>
<evidence type="ECO:0000313" key="7">
    <source>
        <dbReference type="EMBL" id="NWU97013.1"/>
    </source>
</evidence>
<accession>A0A7K6B3X4</accession>
<feature type="compositionally biased region" description="Polar residues" evidence="5">
    <location>
        <begin position="225"/>
        <end position="239"/>
    </location>
</feature>
<keyword evidence="2 4" id="KW-0175">Coiled coil</keyword>
<evidence type="ECO:0000256" key="1">
    <source>
        <dbReference type="ARBA" id="ARBA00022553"/>
    </source>
</evidence>
<dbReference type="SUPFAM" id="SSF47576">
    <property type="entry name" value="Calponin-homology domain, CH-domain"/>
    <property type="match status" value="1"/>
</dbReference>
<evidence type="ECO:0000256" key="4">
    <source>
        <dbReference type="SAM" id="Coils"/>
    </source>
</evidence>
<keyword evidence="1" id="KW-0597">Phosphoprotein</keyword>
<feature type="non-terminal residue" evidence="7">
    <location>
        <position position="1"/>
    </location>
</feature>
<dbReference type="PANTHER" id="PTHR23167">
    <property type="entry name" value="CALPONIN HOMOLOGY DOMAIN-CONTAINING PROTEIN DDB_G0272472-RELATED"/>
    <property type="match status" value="1"/>
</dbReference>
<dbReference type="Pfam" id="PF00307">
    <property type="entry name" value="CH"/>
    <property type="match status" value="1"/>
</dbReference>
<dbReference type="PROSITE" id="PS50021">
    <property type="entry name" value="CH"/>
    <property type="match status" value="1"/>
</dbReference>
<keyword evidence="8" id="KW-1185">Reference proteome</keyword>
<feature type="domain" description="Calponin-homology (CH)" evidence="6">
    <location>
        <begin position="335"/>
        <end position="442"/>
    </location>
</feature>
<dbReference type="InterPro" id="IPR050540">
    <property type="entry name" value="F-actin_Monoox_Mical"/>
</dbReference>
<dbReference type="EMBL" id="VZRI01009081">
    <property type="protein sequence ID" value="NWU97013.1"/>
    <property type="molecule type" value="Genomic_DNA"/>
</dbReference>
<sequence length="445" mass="48751">MSGEVEAVNSGQAQAVCEALGRYEDALRGAVREMHVDMQAFKQGVGRQVEEVLRLASPLADTVSELQQENRRLRAQLEHLSRQVEALGRSAGLPQEWVDEAAGTSSGQSSAGGRFSAHAKPAVAGRSQSVDLDDHRKPEFRRVFSSSIIENGHQSSPGLAKVSHELTSFHMSDFSPEAHAPAVTLQMPHLPVTAVIRIPEKFSGETISSTGTNNVSAGLLEHGKNQSSNRSGTTSSVTKSIPAVSYGTSSGTTSGESATDSFCDVTSISHSSSNTVHRHGEKRRELVRSQTLPRTVGTQARKALLEKFEHEGGKGKGETRAKLKRSQSFGVASASSIKQILLDWCRSKTIGYKYIDLQNFSSSWNDGMAFCALVHSFFPEAFDYNKLDPANRKQNFELAFTIAEKMAHCDRLIEVDDMMMMGHKPDPMCVFTYVQSLYNHLRQFE</sequence>